<dbReference type="InterPro" id="IPR051159">
    <property type="entry name" value="Hexapeptide_acetyltransf"/>
</dbReference>
<name>A0A6N3D553_9FIRM</name>
<protein>
    <submittedName>
        <fullName evidence="1">Galactoside O-acetyltransferase</fullName>
        <ecNumber evidence="1">2.3.1.18</ecNumber>
    </submittedName>
</protein>
<dbReference type="PANTHER" id="PTHR23416">
    <property type="entry name" value="SIALIC ACID SYNTHASE-RELATED"/>
    <property type="match status" value="1"/>
</dbReference>
<gene>
    <name evidence="1" type="primary">lacA_1</name>
    <name evidence="1" type="ORF">RTLFYP15_01755</name>
</gene>
<dbReference type="EC" id="2.3.1.18" evidence="1"/>
<keyword evidence="1" id="KW-0808">Transferase</keyword>
<proteinExistence type="predicted"/>
<organism evidence="1">
    <name type="scientific">[Ruminococcus] torques</name>
    <dbReference type="NCBI Taxonomy" id="33039"/>
    <lineage>
        <taxon>Bacteria</taxon>
        <taxon>Bacillati</taxon>
        <taxon>Bacillota</taxon>
        <taxon>Clostridia</taxon>
        <taxon>Lachnospirales</taxon>
        <taxon>Lachnospiraceae</taxon>
        <taxon>Mediterraneibacter</taxon>
    </lineage>
</organism>
<dbReference type="AlphaFoldDB" id="A0A6N3D553"/>
<accession>A0A6N3D553</accession>
<dbReference type="Gene3D" id="2.160.10.10">
    <property type="entry name" value="Hexapeptide repeat proteins"/>
    <property type="match status" value="1"/>
</dbReference>
<dbReference type="SUPFAM" id="SSF51161">
    <property type="entry name" value="Trimeric LpxA-like enzymes"/>
    <property type="match status" value="1"/>
</dbReference>
<evidence type="ECO:0000313" key="1">
    <source>
        <dbReference type="EMBL" id="VYU20753.1"/>
    </source>
</evidence>
<dbReference type="InterPro" id="IPR001451">
    <property type="entry name" value="Hexapep"/>
</dbReference>
<reference evidence="1" key="1">
    <citation type="submission" date="2019-11" db="EMBL/GenBank/DDBJ databases">
        <authorList>
            <person name="Feng L."/>
        </authorList>
    </citation>
    <scope>NUCLEOTIDE SEQUENCE</scope>
    <source>
        <strain evidence="1">RtorquesLFYP15</strain>
    </source>
</reference>
<sequence>MVIRALNRKIKRLEFKIKYKKYKFAENSFLPFIEFEAQNCKNIIVDKSVSFRQGCALRVRSSGILEIGEGTAFNNNCIITCREKIKIGRHVLFGPNVAIFDHDHDFRGNDFEHEFVTDEIDIGNNVWIGANVTILKGTKIGDNAVIGANAVVFGNIPENAIYINEVKNKLTLYK</sequence>
<keyword evidence="1" id="KW-0012">Acyltransferase</keyword>
<dbReference type="Pfam" id="PF00132">
    <property type="entry name" value="Hexapep"/>
    <property type="match status" value="1"/>
</dbReference>
<dbReference type="CDD" id="cd04647">
    <property type="entry name" value="LbH_MAT_like"/>
    <property type="match status" value="1"/>
</dbReference>
<dbReference type="RefSeq" id="WP_412346536.1">
    <property type="nucleotide sequence ID" value="NZ_CACRUQ010000013.1"/>
</dbReference>
<dbReference type="EMBL" id="CACRUQ010000013">
    <property type="protein sequence ID" value="VYU20753.1"/>
    <property type="molecule type" value="Genomic_DNA"/>
</dbReference>
<dbReference type="InterPro" id="IPR011004">
    <property type="entry name" value="Trimer_LpxA-like_sf"/>
</dbReference>
<dbReference type="PANTHER" id="PTHR23416:SF78">
    <property type="entry name" value="LIPOPOLYSACCHARIDE BIOSYNTHESIS O-ACETYL TRANSFERASE WBBJ-RELATED"/>
    <property type="match status" value="1"/>
</dbReference>
<dbReference type="GO" id="GO:0008870">
    <property type="term" value="F:galactoside O-acetyltransferase activity"/>
    <property type="evidence" value="ECO:0007669"/>
    <property type="project" value="UniProtKB-EC"/>
</dbReference>